<keyword evidence="3 4" id="KW-0072">Autophagy</keyword>
<feature type="region of interest" description="Disordered" evidence="5">
    <location>
        <begin position="1"/>
        <end position="68"/>
    </location>
</feature>
<keyword evidence="8" id="KW-1185">Reference proteome</keyword>
<evidence type="ECO:0000256" key="2">
    <source>
        <dbReference type="ARBA" id="ARBA00013801"/>
    </source>
</evidence>
<dbReference type="GO" id="GO:0005829">
    <property type="term" value="C:cytosol"/>
    <property type="evidence" value="ECO:0007669"/>
    <property type="project" value="TreeGrafter"/>
</dbReference>
<dbReference type="AlphaFoldDB" id="A0A9P4S768"/>
<feature type="compositionally biased region" description="Basic residues" evidence="5">
    <location>
        <begin position="1"/>
        <end position="10"/>
    </location>
</feature>
<organism evidence="7 8">
    <name type="scientific">Patellaria atrata CBS 101060</name>
    <dbReference type="NCBI Taxonomy" id="1346257"/>
    <lineage>
        <taxon>Eukaryota</taxon>
        <taxon>Fungi</taxon>
        <taxon>Dikarya</taxon>
        <taxon>Ascomycota</taxon>
        <taxon>Pezizomycotina</taxon>
        <taxon>Dothideomycetes</taxon>
        <taxon>Dothideomycetes incertae sedis</taxon>
        <taxon>Patellariales</taxon>
        <taxon>Patellariaceae</taxon>
        <taxon>Patellaria</taxon>
    </lineage>
</organism>
<evidence type="ECO:0000313" key="8">
    <source>
        <dbReference type="Proteomes" id="UP000799429"/>
    </source>
</evidence>
<feature type="region of interest" description="Disordered" evidence="5">
    <location>
        <begin position="595"/>
        <end position="749"/>
    </location>
</feature>
<feature type="compositionally biased region" description="Polar residues" evidence="5">
    <location>
        <begin position="475"/>
        <end position="493"/>
    </location>
</feature>
<dbReference type="Pfam" id="PF10033">
    <property type="entry name" value="ATG13"/>
    <property type="match status" value="1"/>
</dbReference>
<feature type="domain" description="Autophagy-related protein 13 N-terminal" evidence="6">
    <location>
        <begin position="77"/>
        <end position="316"/>
    </location>
</feature>
<dbReference type="InterPro" id="IPR036570">
    <property type="entry name" value="HORMA_dom_sf"/>
</dbReference>
<sequence>MHQLPRHRRTTSSATSPQTNPLRTNNQRDNLVDRTRSNMDAYTSDRLQRDDDLEDKETSEQKVAAQARNDSKLNQIIQQFFVKSTLTIVSSRTVLPQSLNRAGEVRQNKWFNVVLDDTDVLVEPLIDWRSNNVLERRPSPLIIEIYLNTAELKANQTLCITDDDGKRFDVQEALEPPTEPSGRSGLQTLKPTQIILERWLVEVGEEPSSLPAEMDNYLPNVYKKGVVLFRSLYTYARLLPAWKFWRRIAKHPANHPSLKPRYRIINGDFRNPRRDTLDAPLYTHEEPVTANYQFAPSSSPVGPLRISVTYRVNCDFQVDDSESLLSSHLMGADEDFFKPSLHSGRTQNQRAPHPGSLPVMEGIYSEQGRPDPSQAYGSMSTFHQVGPQTSTSPISTLRAARDLLPESPIESPPQKIPPNHRTALGSKSSMRSGEGGVPLQRRTSVSFQGFKAGSLSSSPAPGGQVPPSPSSSLGRTSNPASLTHTRNRSSLNALPQAALRTPGLPNETAIASSASSSPKPAPITRYSSSFANRKSRLSSGGASKTEDDKPSSGKASLASSAQQGSVEGEGASSGSIQTDDDNISDFLKLLEQKKELKSFTRNDTASRDASMRKTTAALSKYHRMRDSHAALSDSMSSSLLLHRSSTSSSRQLSSVPPMIAGTSVSTSSSPGKPISPHTPHTPAIPSRLSANSIIDYSEPHRSRSRPRGSIRRDEEPTVTSGSDDTAPREQGTTAIDIPTSPRPWPFHRNVEEDNNLFNMRSTSLPADDRGELSLSELLLAQDAHSSQVEAQIDTTDDRDAPVDRASEGTMSRPDSRDDPGRRGASFSPRDTLPRGGYRVGTLRRGPSSAHGSSTSLASRRYSSSRPSAVEDDEPLLFTMSDFGSQSRRSLEDGRGGSSAGAGDRRRGGSPYH</sequence>
<dbReference type="PANTHER" id="PTHR13430">
    <property type="match status" value="1"/>
</dbReference>
<dbReference type="InterPro" id="IPR040182">
    <property type="entry name" value="ATG13"/>
</dbReference>
<dbReference type="OrthoDB" id="70161at2759"/>
<feature type="compositionally biased region" description="Low complexity" evidence="5">
    <location>
        <begin position="629"/>
        <end position="654"/>
    </location>
</feature>
<feature type="region of interest" description="Disordered" evidence="5">
    <location>
        <begin position="406"/>
        <end position="438"/>
    </location>
</feature>
<feature type="compositionally biased region" description="Polar residues" evidence="5">
    <location>
        <begin position="375"/>
        <end position="392"/>
    </location>
</feature>
<comment type="caution">
    <text evidence="7">The sequence shown here is derived from an EMBL/GenBank/DDBJ whole genome shotgun (WGS) entry which is preliminary data.</text>
</comment>
<dbReference type="GO" id="GO:0034727">
    <property type="term" value="P:piecemeal microautophagy of the nucleus"/>
    <property type="evidence" value="ECO:0007669"/>
    <property type="project" value="TreeGrafter"/>
</dbReference>
<feature type="compositionally biased region" description="Basic and acidic residues" evidence="5">
    <location>
        <begin position="595"/>
        <end position="611"/>
    </location>
</feature>
<feature type="region of interest" description="Disordered" evidence="5">
    <location>
        <begin position="451"/>
        <end position="493"/>
    </location>
</feature>
<evidence type="ECO:0000256" key="1">
    <source>
        <dbReference type="ARBA" id="ARBA00005246"/>
    </source>
</evidence>
<feature type="compositionally biased region" description="Low complexity" evidence="5">
    <location>
        <begin position="452"/>
        <end position="463"/>
    </location>
</feature>
<dbReference type="GO" id="GO:1990316">
    <property type="term" value="C:Atg1/ULK1 kinase complex"/>
    <property type="evidence" value="ECO:0007669"/>
    <property type="project" value="InterPro"/>
</dbReference>
<feature type="compositionally biased region" description="Low complexity" evidence="5">
    <location>
        <begin position="847"/>
        <end position="867"/>
    </location>
</feature>
<dbReference type="EMBL" id="MU006099">
    <property type="protein sequence ID" value="KAF2837391.1"/>
    <property type="molecule type" value="Genomic_DNA"/>
</dbReference>
<evidence type="ECO:0000256" key="4">
    <source>
        <dbReference type="RuleBase" id="RU361214"/>
    </source>
</evidence>
<comment type="similarity">
    <text evidence="1 4">Belongs to the ATG13 family. Fungi subfamily.</text>
</comment>
<feature type="compositionally biased region" description="Basic and acidic residues" evidence="5">
    <location>
        <begin position="795"/>
        <end position="806"/>
    </location>
</feature>
<dbReference type="Gene3D" id="6.10.140.1900">
    <property type="match status" value="1"/>
</dbReference>
<dbReference type="GO" id="GO:0000423">
    <property type="term" value="P:mitophagy"/>
    <property type="evidence" value="ECO:0007669"/>
    <property type="project" value="TreeGrafter"/>
</dbReference>
<evidence type="ECO:0000256" key="5">
    <source>
        <dbReference type="SAM" id="MobiDB-lite"/>
    </source>
</evidence>
<evidence type="ECO:0000259" key="6">
    <source>
        <dbReference type="Pfam" id="PF10033"/>
    </source>
</evidence>
<evidence type="ECO:0000313" key="7">
    <source>
        <dbReference type="EMBL" id="KAF2837391.1"/>
    </source>
</evidence>
<feature type="compositionally biased region" description="Basic and acidic residues" evidence="5">
    <location>
        <begin position="46"/>
        <end position="60"/>
    </location>
</feature>
<name>A0A9P4S768_9PEZI</name>
<evidence type="ECO:0000256" key="3">
    <source>
        <dbReference type="ARBA" id="ARBA00023006"/>
    </source>
</evidence>
<dbReference type="PANTHER" id="PTHR13430:SF4">
    <property type="entry name" value="AUTOPHAGY-RELATED PROTEIN 13"/>
    <property type="match status" value="1"/>
</dbReference>
<protein>
    <recommendedName>
        <fullName evidence="2 4">Autophagy-related protein 13</fullName>
    </recommendedName>
</protein>
<dbReference type="GO" id="GO:0000407">
    <property type="term" value="C:phagophore assembly site"/>
    <property type="evidence" value="ECO:0007669"/>
    <property type="project" value="TreeGrafter"/>
</dbReference>
<dbReference type="InterPro" id="IPR018731">
    <property type="entry name" value="Atg13_N"/>
</dbReference>
<gene>
    <name evidence="7" type="ORF">M501DRAFT_1006499</name>
</gene>
<dbReference type="Gene3D" id="3.30.900.10">
    <property type="entry name" value="HORMA domain"/>
    <property type="match status" value="1"/>
</dbReference>
<dbReference type="GO" id="GO:0034497">
    <property type="term" value="P:protein localization to phagophore assembly site"/>
    <property type="evidence" value="ECO:0007669"/>
    <property type="project" value="TreeGrafter"/>
</dbReference>
<feature type="region of interest" description="Disordered" evidence="5">
    <location>
        <begin position="339"/>
        <end position="392"/>
    </location>
</feature>
<feature type="compositionally biased region" description="Polar residues" evidence="5">
    <location>
        <begin position="11"/>
        <end position="29"/>
    </location>
</feature>
<feature type="region of interest" description="Disordered" evidence="5">
    <location>
        <begin position="785"/>
        <end position="912"/>
    </location>
</feature>
<accession>A0A9P4S768</accession>
<dbReference type="Proteomes" id="UP000799429">
    <property type="component" value="Unassembled WGS sequence"/>
</dbReference>
<feature type="region of interest" description="Disordered" evidence="5">
    <location>
        <begin position="507"/>
        <end position="580"/>
    </location>
</feature>
<proteinExistence type="inferred from homology"/>
<reference evidence="7" key="1">
    <citation type="journal article" date="2020" name="Stud. Mycol.">
        <title>101 Dothideomycetes genomes: a test case for predicting lifestyles and emergence of pathogens.</title>
        <authorList>
            <person name="Haridas S."/>
            <person name="Albert R."/>
            <person name="Binder M."/>
            <person name="Bloem J."/>
            <person name="Labutti K."/>
            <person name="Salamov A."/>
            <person name="Andreopoulos B."/>
            <person name="Baker S."/>
            <person name="Barry K."/>
            <person name="Bills G."/>
            <person name="Bluhm B."/>
            <person name="Cannon C."/>
            <person name="Castanera R."/>
            <person name="Culley D."/>
            <person name="Daum C."/>
            <person name="Ezra D."/>
            <person name="Gonzalez J."/>
            <person name="Henrissat B."/>
            <person name="Kuo A."/>
            <person name="Liang C."/>
            <person name="Lipzen A."/>
            <person name="Lutzoni F."/>
            <person name="Magnuson J."/>
            <person name="Mondo S."/>
            <person name="Nolan M."/>
            <person name="Ohm R."/>
            <person name="Pangilinan J."/>
            <person name="Park H.-J."/>
            <person name="Ramirez L."/>
            <person name="Alfaro M."/>
            <person name="Sun H."/>
            <person name="Tritt A."/>
            <person name="Yoshinaga Y."/>
            <person name="Zwiers L.-H."/>
            <person name="Turgeon B."/>
            <person name="Goodwin S."/>
            <person name="Spatafora J."/>
            <person name="Crous P."/>
            <person name="Grigoriev I."/>
        </authorList>
    </citation>
    <scope>NUCLEOTIDE SEQUENCE</scope>
    <source>
        <strain evidence="7">CBS 101060</strain>
    </source>
</reference>
<feature type="compositionally biased region" description="Low complexity" evidence="5">
    <location>
        <begin position="564"/>
        <end position="575"/>
    </location>
</feature>
<feature type="compositionally biased region" description="Polar residues" evidence="5">
    <location>
        <begin position="525"/>
        <end position="542"/>
    </location>
</feature>
<feature type="compositionally biased region" description="Polar residues" evidence="5">
    <location>
        <begin position="553"/>
        <end position="563"/>
    </location>
</feature>